<name>A0AAP0Q073_9MAGN</name>
<evidence type="ECO:0000313" key="1">
    <source>
        <dbReference type="EMBL" id="KAK9161004.1"/>
    </source>
</evidence>
<keyword evidence="2" id="KW-1185">Reference proteome</keyword>
<accession>A0AAP0Q073</accession>
<dbReference type="Proteomes" id="UP001420932">
    <property type="component" value="Unassembled WGS sequence"/>
</dbReference>
<reference evidence="1 2" key="1">
    <citation type="submission" date="2024-01" db="EMBL/GenBank/DDBJ databases">
        <title>Genome assemblies of Stephania.</title>
        <authorList>
            <person name="Yang L."/>
        </authorList>
    </citation>
    <scope>NUCLEOTIDE SEQUENCE [LARGE SCALE GENOMIC DNA]</scope>
    <source>
        <strain evidence="1">YNDBR</strain>
        <tissue evidence="1">Leaf</tissue>
    </source>
</reference>
<sequence length="57" mass="6385">MRVGELTSLLTSDLGSLKDIVSENVSKDRGFRALSEASFFTLSRSSYNRIQNVTMKQ</sequence>
<gene>
    <name evidence="1" type="ORF">Syun_007345</name>
</gene>
<protein>
    <submittedName>
        <fullName evidence="1">Uncharacterized protein</fullName>
    </submittedName>
</protein>
<dbReference type="EMBL" id="JBBNAF010000003">
    <property type="protein sequence ID" value="KAK9161004.1"/>
    <property type="molecule type" value="Genomic_DNA"/>
</dbReference>
<proteinExistence type="predicted"/>
<dbReference type="AlphaFoldDB" id="A0AAP0Q073"/>
<comment type="caution">
    <text evidence="1">The sequence shown here is derived from an EMBL/GenBank/DDBJ whole genome shotgun (WGS) entry which is preliminary data.</text>
</comment>
<evidence type="ECO:0000313" key="2">
    <source>
        <dbReference type="Proteomes" id="UP001420932"/>
    </source>
</evidence>
<organism evidence="1 2">
    <name type="scientific">Stephania yunnanensis</name>
    <dbReference type="NCBI Taxonomy" id="152371"/>
    <lineage>
        <taxon>Eukaryota</taxon>
        <taxon>Viridiplantae</taxon>
        <taxon>Streptophyta</taxon>
        <taxon>Embryophyta</taxon>
        <taxon>Tracheophyta</taxon>
        <taxon>Spermatophyta</taxon>
        <taxon>Magnoliopsida</taxon>
        <taxon>Ranunculales</taxon>
        <taxon>Menispermaceae</taxon>
        <taxon>Menispermoideae</taxon>
        <taxon>Cissampelideae</taxon>
        <taxon>Stephania</taxon>
    </lineage>
</organism>